<evidence type="ECO:0000313" key="5">
    <source>
        <dbReference type="Proteomes" id="UP000007800"/>
    </source>
</evidence>
<feature type="signal peptide" evidence="2">
    <location>
        <begin position="1"/>
        <end position="15"/>
    </location>
</feature>
<evidence type="ECO:0000256" key="1">
    <source>
        <dbReference type="ARBA" id="ARBA00008887"/>
    </source>
</evidence>
<dbReference type="EMBL" id="GG679940">
    <property type="protein sequence ID" value="EER07186.1"/>
    <property type="molecule type" value="Genomic_DNA"/>
</dbReference>
<keyword evidence="5" id="KW-1185">Reference proteome</keyword>
<feature type="chain" id="PRO_5013039580" evidence="2">
    <location>
        <begin position="16"/>
        <end position="335"/>
    </location>
</feature>
<dbReference type="RefSeq" id="XP_002775370.1">
    <property type="nucleotide sequence ID" value="XM_002775324.1"/>
</dbReference>
<dbReference type="OrthoDB" id="424310at2759"/>
<dbReference type="Pfam" id="PF17852">
    <property type="entry name" value="Dynein_AAA_lid"/>
    <property type="match status" value="1"/>
</dbReference>
<comment type="similarity">
    <text evidence="1">Belongs to the dynein heavy chain family.</text>
</comment>
<dbReference type="Proteomes" id="UP000007800">
    <property type="component" value="Unassembled WGS sequence"/>
</dbReference>
<dbReference type="InterPro" id="IPR041466">
    <property type="entry name" value="Dynein_AAA5_ext"/>
</dbReference>
<dbReference type="InterPro" id="IPR027417">
    <property type="entry name" value="P-loop_NTPase"/>
</dbReference>
<dbReference type="PANTHER" id="PTHR46532">
    <property type="entry name" value="MALE FERTILITY FACTOR KL5"/>
    <property type="match status" value="1"/>
</dbReference>
<dbReference type="GO" id="GO:0045505">
    <property type="term" value="F:dynein intermediate chain binding"/>
    <property type="evidence" value="ECO:0007669"/>
    <property type="project" value="InterPro"/>
</dbReference>
<dbReference type="Gene3D" id="3.40.50.300">
    <property type="entry name" value="P-loop containing nucleotide triphosphate hydrolases"/>
    <property type="match status" value="1"/>
</dbReference>
<proteinExistence type="inferred from homology"/>
<dbReference type="AlphaFoldDB" id="C5L7V7"/>
<evidence type="ECO:0000256" key="2">
    <source>
        <dbReference type="SAM" id="SignalP"/>
    </source>
</evidence>
<reference evidence="4 5" key="1">
    <citation type="submission" date="2008-07" db="EMBL/GenBank/DDBJ databases">
        <authorList>
            <person name="El-Sayed N."/>
            <person name="Caler E."/>
            <person name="Inman J."/>
            <person name="Amedeo P."/>
            <person name="Hass B."/>
            <person name="Wortman J."/>
        </authorList>
    </citation>
    <scope>NUCLEOTIDE SEQUENCE [LARGE SCALE GENOMIC DNA]</scope>
    <source>
        <strain evidence="5">ATCC 50983 / TXsc</strain>
    </source>
</reference>
<accession>C5L7V7</accession>
<feature type="non-terminal residue" evidence="4">
    <location>
        <position position="335"/>
    </location>
</feature>
<dbReference type="SUPFAM" id="SSF52540">
    <property type="entry name" value="P-loop containing nucleoside triphosphate hydrolases"/>
    <property type="match status" value="1"/>
</dbReference>
<keyword evidence="2" id="KW-0732">Signal</keyword>
<dbReference type="GO" id="GO:0005858">
    <property type="term" value="C:axonemal dynein complex"/>
    <property type="evidence" value="ECO:0007669"/>
    <property type="project" value="TreeGrafter"/>
</dbReference>
<evidence type="ECO:0000259" key="3">
    <source>
        <dbReference type="Pfam" id="PF17852"/>
    </source>
</evidence>
<organism evidence="5">
    <name type="scientific">Perkinsus marinus (strain ATCC 50983 / TXsc)</name>
    <dbReference type="NCBI Taxonomy" id="423536"/>
    <lineage>
        <taxon>Eukaryota</taxon>
        <taxon>Sar</taxon>
        <taxon>Alveolata</taxon>
        <taxon>Perkinsozoa</taxon>
        <taxon>Perkinsea</taxon>
        <taxon>Perkinsida</taxon>
        <taxon>Perkinsidae</taxon>
        <taxon>Perkinsus</taxon>
    </lineage>
</organism>
<sequence length="335" mass="37234">MLNMISAILAPHVAASEVLTPDAYKRIVTYAVAWAFGGLLETEGRKQFHEKLHSIQSACGDGDALPPLDGDQTVFEYVPNREDPSKAYPWLLWKPEVWKPPKKLNFSSLLIPTLDSCRAEFMINIISNLDRSRAPPNFQSALMVGASGTAKTSTAMMYVQGFSLDERLSKRINFSSATTPEGFQRTIESEVERKTGKTFCPPGGKPMTIFLDDMSMPLVNQWGDQVTLELTRQLVDMGGFYFLDKDKRGDFKTIEKLSYIGAMGHPGGGRNDIPNRTKSKFFAFNMVLPSVVSVDNIYGSILRARFNSKSGAPDKVVAMTEKLTVATIDVWDKIK</sequence>
<name>C5L7V7_PERM5</name>
<dbReference type="InParanoid" id="C5L7V7"/>
<dbReference type="Gene3D" id="1.10.472.130">
    <property type="match status" value="1"/>
</dbReference>
<dbReference type="PANTHER" id="PTHR46532:SF4">
    <property type="entry name" value="AAA+ ATPASE DOMAIN-CONTAINING PROTEIN"/>
    <property type="match status" value="1"/>
</dbReference>
<dbReference type="Gene3D" id="1.20.920.30">
    <property type="match status" value="1"/>
</dbReference>
<dbReference type="GO" id="GO:0007018">
    <property type="term" value="P:microtubule-based movement"/>
    <property type="evidence" value="ECO:0007669"/>
    <property type="project" value="InterPro"/>
</dbReference>
<protein>
    <submittedName>
        <fullName evidence="4">Axonemal dynein gamma heavy chain, putative</fullName>
    </submittedName>
</protein>
<dbReference type="GO" id="GO:0051959">
    <property type="term" value="F:dynein light intermediate chain binding"/>
    <property type="evidence" value="ECO:0007669"/>
    <property type="project" value="InterPro"/>
</dbReference>
<dbReference type="GeneID" id="9059859"/>
<dbReference type="InterPro" id="IPR026983">
    <property type="entry name" value="DHC"/>
</dbReference>
<dbReference type="Pfam" id="PF12775">
    <property type="entry name" value="AAA_7"/>
    <property type="match status" value="1"/>
</dbReference>
<dbReference type="OMA" id="KPMTIFL"/>
<gene>
    <name evidence="4" type="ORF">Pmar_PMAR007271</name>
</gene>
<evidence type="ECO:0000313" key="4">
    <source>
        <dbReference type="EMBL" id="EER07186.1"/>
    </source>
</evidence>
<feature type="domain" description="Dynein heavy chain AAA 5 extension" evidence="3">
    <location>
        <begin position="2"/>
        <end position="83"/>
    </location>
</feature>